<keyword evidence="8" id="KW-0472">Membrane</keyword>
<dbReference type="GO" id="GO:0005524">
    <property type="term" value="F:ATP binding"/>
    <property type="evidence" value="ECO:0007669"/>
    <property type="project" value="UniProtKB-KW"/>
</dbReference>
<dbReference type="Pfam" id="PF00005">
    <property type="entry name" value="ABC_tran"/>
    <property type="match status" value="1"/>
</dbReference>
<dbReference type="InterPro" id="IPR027417">
    <property type="entry name" value="P-loop_NTPase"/>
</dbReference>
<dbReference type="Gene3D" id="3.40.50.300">
    <property type="entry name" value="P-loop containing nucleotide triphosphate hydrolases"/>
    <property type="match status" value="1"/>
</dbReference>
<keyword evidence="7" id="KW-1278">Translocase</keyword>
<feature type="domain" description="ABC transporter" evidence="9">
    <location>
        <begin position="4"/>
        <end position="242"/>
    </location>
</feature>
<keyword evidence="4" id="KW-1003">Cell membrane</keyword>
<comment type="subcellular location">
    <subcellularLocation>
        <location evidence="1">Cell membrane</location>
        <topology evidence="1">Peripheral membrane protein</topology>
    </subcellularLocation>
</comment>
<proteinExistence type="inferred from homology"/>
<dbReference type="FunFam" id="3.40.50.300:FF:000224">
    <property type="entry name" value="Energy-coupling factor transporter ATP-binding protein EcfA"/>
    <property type="match status" value="1"/>
</dbReference>
<dbReference type="CDD" id="cd03225">
    <property type="entry name" value="ABC_cobalt_CbiO_domain1"/>
    <property type="match status" value="1"/>
</dbReference>
<name>A0A1H3Z468_SELRU</name>
<dbReference type="SMART" id="SM00382">
    <property type="entry name" value="AAA"/>
    <property type="match status" value="1"/>
</dbReference>
<dbReference type="GO" id="GO:0016887">
    <property type="term" value="F:ATP hydrolysis activity"/>
    <property type="evidence" value="ECO:0007669"/>
    <property type="project" value="InterPro"/>
</dbReference>
<sequence>MAFIEVNNLTHIYSQGTEQEFCALRDVSFNIEQGEFVAILGANGSGKSTLARHLNGLLLPTEGSCQIQNLDTRNPQDVWQIRRQVGMVFQNPDNQLIAGVVEDDVAFGPENLGMEPAKIRQQVTESLKAVGMENFRKFAPHLLSGGQKQRVAIAGALAMNTNCLILDEATAMLDPQGRKEVMATVERLHQERGLTLIVITHFMDEAAKADRVMVMEKGQLVQSGKPQEIFADAPRMHKLGLAVPLAVELAWQLRQGGLQLSHDILSADDLIAVLEAHYVH</sequence>
<evidence type="ECO:0000256" key="2">
    <source>
        <dbReference type="ARBA" id="ARBA00005417"/>
    </source>
</evidence>
<evidence type="ECO:0000256" key="4">
    <source>
        <dbReference type="ARBA" id="ARBA00022475"/>
    </source>
</evidence>
<dbReference type="PROSITE" id="PS00211">
    <property type="entry name" value="ABC_TRANSPORTER_1"/>
    <property type="match status" value="1"/>
</dbReference>
<dbReference type="PROSITE" id="PS50893">
    <property type="entry name" value="ABC_TRANSPORTER_2"/>
    <property type="match status" value="1"/>
</dbReference>
<dbReference type="AlphaFoldDB" id="A0A1H3Z468"/>
<evidence type="ECO:0000256" key="6">
    <source>
        <dbReference type="ARBA" id="ARBA00022840"/>
    </source>
</evidence>
<dbReference type="InterPro" id="IPR050095">
    <property type="entry name" value="ECF_ABC_transporter_ATP-bd"/>
</dbReference>
<dbReference type="InterPro" id="IPR030947">
    <property type="entry name" value="EcfA_1"/>
</dbReference>
<gene>
    <name evidence="10" type="ORF">SAMN05660648_02259</name>
</gene>
<dbReference type="InterPro" id="IPR015856">
    <property type="entry name" value="ABC_transpr_CbiO/EcfA_su"/>
</dbReference>
<comment type="similarity">
    <text evidence="2">Belongs to the ABC transporter superfamily.</text>
</comment>
<evidence type="ECO:0000259" key="9">
    <source>
        <dbReference type="PROSITE" id="PS50893"/>
    </source>
</evidence>
<dbReference type="InterPro" id="IPR003439">
    <property type="entry name" value="ABC_transporter-like_ATP-bd"/>
</dbReference>
<evidence type="ECO:0000256" key="3">
    <source>
        <dbReference type="ARBA" id="ARBA00022448"/>
    </source>
</evidence>
<dbReference type="InterPro" id="IPR017871">
    <property type="entry name" value="ABC_transporter-like_CS"/>
</dbReference>
<evidence type="ECO:0000256" key="7">
    <source>
        <dbReference type="ARBA" id="ARBA00022967"/>
    </source>
</evidence>
<dbReference type="SUPFAM" id="SSF52540">
    <property type="entry name" value="P-loop containing nucleoside triphosphate hydrolases"/>
    <property type="match status" value="1"/>
</dbReference>
<dbReference type="PANTHER" id="PTHR43553:SF24">
    <property type="entry name" value="ENERGY-COUPLING FACTOR TRANSPORTER ATP-BINDING PROTEIN ECFA1"/>
    <property type="match status" value="1"/>
</dbReference>
<organism evidence="10 11">
    <name type="scientific">Selenomonas ruminantium</name>
    <dbReference type="NCBI Taxonomy" id="971"/>
    <lineage>
        <taxon>Bacteria</taxon>
        <taxon>Bacillati</taxon>
        <taxon>Bacillota</taxon>
        <taxon>Negativicutes</taxon>
        <taxon>Selenomonadales</taxon>
        <taxon>Selenomonadaceae</taxon>
        <taxon>Selenomonas</taxon>
    </lineage>
</organism>
<keyword evidence="5" id="KW-0547">Nucleotide-binding</keyword>
<dbReference type="Proteomes" id="UP000183469">
    <property type="component" value="Unassembled WGS sequence"/>
</dbReference>
<dbReference type="OrthoDB" id="197875at2"/>
<dbReference type="GO" id="GO:0043190">
    <property type="term" value="C:ATP-binding cassette (ABC) transporter complex"/>
    <property type="evidence" value="ECO:0007669"/>
    <property type="project" value="TreeGrafter"/>
</dbReference>
<dbReference type="EMBL" id="FNQG01000010">
    <property type="protein sequence ID" value="SEA18466.1"/>
    <property type="molecule type" value="Genomic_DNA"/>
</dbReference>
<keyword evidence="3" id="KW-0813">Transport</keyword>
<dbReference type="NCBIfam" id="NF010167">
    <property type="entry name" value="PRK13648.1"/>
    <property type="match status" value="1"/>
</dbReference>
<keyword evidence="6 10" id="KW-0067">ATP-binding</keyword>
<evidence type="ECO:0000256" key="1">
    <source>
        <dbReference type="ARBA" id="ARBA00004202"/>
    </source>
</evidence>
<accession>A0A1H3Z468</accession>
<evidence type="ECO:0000313" key="11">
    <source>
        <dbReference type="Proteomes" id="UP000183469"/>
    </source>
</evidence>
<dbReference type="GO" id="GO:0042626">
    <property type="term" value="F:ATPase-coupled transmembrane transporter activity"/>
    <property type="evidence" value="ECO:0007669"/>
    <property type="project" value="TreeGrafter"/>
</dbReference>
<evidence type="ECO:0000256" key="5">
    <source>
        <dbReference type="ARBA" id="ARBA00022741"/>
    </source>
</evidence>
<dbReference type="NCBIfam" id="TIGR04520">
    <property type="entry name" value="ECF_ATPase_1"/>
    <property type="match status" value="1"/>
</dbReference>
<dbReference type="PANTHER" id="PTHR43553">
    <property type="entry name" value="HEAVY METAL TRANSPORTER"/>
    <property type="match status" value="1"/>
</dbReference>
<dbReference type="InterPro" id="IPR003593">
    <property type="entry name" value="AAA+_ATPase"/>
</dbReference>
<dbReference type="RefSeq" id="WP_074672814.1">
    <property type="nucleotide sequence ID" value="NZ_FNQG01000010.1"/>
</dbReference>
<evidence type="ECO:0000313" key="10">
    <source>
        <dbReference type="EMBL" id="SEA18466.1"/>
    </source>
</evidence>
<protein>
    <submittedName>
        <fullName evidence="10">Energy-coupling factor transport system ATP-binding protein</fullName>
    </submittedName>
</protein>
<evidence type="ECO:0000256" key="8">
    <source>
        <dbReference type="ARBA" id="ARBA00023136"/>
    </source>
</evidence>
<reference evidence="10 11" key="1">
    <citation type="submission" date="2016-10" db="EMBL/GenBank/DDBJ databases">
        <authorList>
            <person name="de Groot N.N."/>
        </authorList>
    </citation>
    <scope>NUCLEOTIDE SEQUENCE [LARGE SCALE GENOMIC DNA]</scope>
    <source>
        <strain evidence="10 11">DSM 2872</strain>
    </source>
</reference>